<dbReference type="InterPro" id="IPR052020">
    <property type="entry name" value="Cyclic_di-GMP/3'3'-cGAMP_PDE"/>
</dbReference>
<evidence type="ECO:0000313" key="6">
    <source>
        <dbReference type="Proteomes" id="UP000237839"/>
    </source>
</evidence>
<dbReference type="InterPro" id="IPR001789">
    <property type="entry name" value="Sig_transdc_resp-reg_receiver"/>
</dbReference>
<dbReference type="PROSITE" id="PS51832">
    <property type="entry name" value="HD_GYP"/>
    <property type="match status" value="1"/>
</dbReference>
<dbReference type="InterPro" id="IPR011006">
    <property type="entry name" value="CheY-like_superfamily"/>
</dbReference>
<keyword evidence="6" id="KW-1185">Reference proteome</keyword>
<feature type="domain" description="Response regulatory" evidence="2">
    <location>
        <begin position="12"/>
        <end position="127"/>
    </location>
</feature>
<dbReference type="CDD" id="cd17569">
    <property type="entry name" value="REC_HupR-like"/>
    <property type="match status" value="1"/>
</dbReference>
<dbReference type="EMBL" id="PUGF01000008">
    <property type="protein sequence ID" value="PRC93360.1"/>
    <property type="molecule type" value="Genomic_DNA"/>
</dbReference>
<dbReference type="SUPFAM" id="SSF52172">
    <property type="entry name" value="CheY-like"/>
    <property type="match status" value="1"/>
</dbReference>
<feature type="domain" description="HD-GYP" evidence="4">
    <location>
        <begin position="175"/>
        <end position="371"/>
    </location>
</feature>
<dbReference type="PANTHER" id="PTHR45228">
    <property type="entry name" value="CYCLIC DI-GMP PHOSPHODIESTERASE TM_0186-RELATED"/>
    <property type="match status" value="1"/>
</dbReference>
<name>A0A2S9H084_9BURK</name>
<dbReference type="AlphaFoldDB" id="A0A2S9H084"/>
<dbReference type="PROSITE" id="PS50110">
    <property type="entry name" value="RESPONSE_REGULATORY"/>
    <property type="match status" value="1"/>
</dbReference>
<evidence type="ECO:0000259" key="2">
    <source>
        <dbReference type="PROSITE" id="PS50110"/>
    </source>
</evidence>
<dbReference type="SMART" id="SM00448">
    <property type="entry name" value="REC"/>
    <property type="match status" value="1"/>
</dbReference>
<dbReference type="GO" id="GO:0000160">
    <property type="term" value="P:phosphorelay signal transduction system"/>
    <property type="evidence" value="ECO:0007669"/>
    <property type="project" value="InterPro"/>
</dbReference>
<keyword evidence="1" id="KW-0597">Phosphoprotein</keyword>
<accession>A0A2S9H084</accession>
<protein>
    <submittedName>
        <fullName evidence="5">Response regulator containing a CheY-like receiver domain and an HD-GYP domain</fullName>
    </submittedName>
</protein>
<dbReference type="PROSITE" id="PS51831">
    <property type="entry name" value="HD"/>
    <property type="match status" value="1"/>
</dbReference>
<dbReference type="Pfam" id="PF00072">
    <property type="entry name" value="Response_reg"/>
    <property type="match status" value="1"/>
</dbReference>
<dbReference type="Pfam" id="PF13487">
    <property type="entry name" value="HD_5"/>
    <property type="match status" value="1"/>
</dbReference>
<dbReference type="Gene3D" id="1.10.3210.10">
    <property type="entry name" value="Hypothetical protein af1432"/>
    <property type="match status" value="1"/>
</dbReference>
<gene>
    <name evidence="5" type="ORF">S2091_2098</name>
</gene>
<dbReference type="GO" id="GO:0008081">
    <property type="term" value="F:phosphoric diester hydrolase activity"/>
    <property type="evidence" value="ECO:0007669"/>
    <property type="project" value="UniProtKB-ARBA"/>
</dbReference>
<dbReference type="CDD" id="cd00077">
    <property type="entry name" value="HDc"/>
    <property type="match status" value="1"/>
</dbReference>
<comment type="caution">
    <text evidence="5">The sequence shown here is derived from an EMBL/GenBank/DDBJ whole genome shotgun (WGS) entry which is preliminary data.</text>
</comment>
<evidence type="ECO:0000256" key="1">
    <source>
        <dbReference type="PROSITE-ProRule" id="PRU00169"/>
    </source>
</evidence>
<dbReference type="Proteomes" id="UP000237839">
    <property type="component" value="Unassembled WGS sequence"/>
</dbReference>
<sequence length="432" mass="48649">MSLETTDSKSAKILCVDDEPNILSSLRRLFRAKGYQVFIAEGGREGLKIMESEQIDLVISDMRMPEMDGAQFLEEVRSKWPDCIRILLTGFSEVHSIIAAINRGEIHRYIAKPWDENDILLIVKQALERKYLFDEKLRLEALTSSQNEELKNLNASLEFKVQERTEALKTANEKLKESFLTSIKVFSSLIDMRGGKLAGHSRRVADIARKIAVRMKLDFNEVQDIFVAGLLVDIGKIGFSDDLLSMPMNKMNGEELGLYHKHTIRAEQVLMPLEDLQATAKILRSQHERVDGKGFPDGLMEDEIPIGARVLAIASDYDNLQTGSLVQRRVPAEEAQAIIIRSAGSRYSERVVAAFKEVFNHQNGDVQDHHEVTPKNLLVGMVLFTDLISRDGTLLIPADCVLNEHIIEKIILHSVSSGVHMTLKIRNSGRHV</sequence>
<organism evidence="5 6">
    <name type="scientific">Solimicrobium silvestre</name>
    <dbReference type="NCBI Taxonomy" id="2099400"/>
    <lineage>
        <taxon>Bacteria</taxon>
        <taxon>Pseudomonadati</taxon>
        <taxon>Pseudomonadota</taxon>
        <taxon>Betaproteobacteria</taxon>
        <taxon>Burkholderiales</taxon>
        <taxon>Oxalobacteraceae</taxon>
        <taxon>Solimicrobium</taxon>
    </lineage>
</organism>
<feature type="modified residue" description="4-aspartylphosphate" evidence="1">
    <location>
        <position position="61"/>
    </location>
</feature>
<dbReference type="Gene3D" id="3.40.50.2300">
    <property type="match status" value="1"/>
</dbReference>
<evidence type="ECO:0000259" key="4">
    <source>
        <dbReference type="PROSITE" id="PS51832"/>
    </source>
</evidence>
<dbReference type="RefSeq" id="WP_243405390.1">
    <property type="nucleotide sequence ID" value="NZ_PUGF01000008.1"/>
</dbReference>
<dbReference type="InterPro" id="IPR006674">
    <property type="entry name" value="HD_domain"/>
</dbReference>
<evidence type="ECO:0000313" key="5">
    <source>
        <dbReference type="EMBL" id="PRC93360.1"/>
    </source>
</evidence>
<dbReference type="SUPFAM" id="SSF109604">
    <property type="entry name" value="HD-domain/PDEase-like"/>
    <property type="match status" value="1"/>
</dbReference>
<dbReference type="InterPro" id="IPR037522">
    <property type="entry name" value="HD_GYP_dom"/>
</dbReference>
<proteinExistence type="predicted"/>
<dbReference type="PANTHER" id="PTHR45228:SF8">
    <property type="entry name" value="TWO-COMPONENT RESPONSE REGULATOR-RELATED"/>
    <property type="match status" value="1"/>
</dbReference>
<evidence type="ECO:0000259" key="3">
    <source>
        <dbReference type="PROSITE" id="PS51831"/>
    </source>
</evidence>
<reference evidence="5 6" key="1">
    <citation type="submission" date="2018-02" db="EMBL/GenBank/DDBJ databases">
        <title>Solimicrobium silvestre gen. nov., sp. nov., isolated from alpine forest soil.</title>
        <authorList>
            <person name="Margesin R."/>
            <person name="Albuquerque L."/>
            <person name="Zhang D.-C."/>
            <person name="Froufe H.J.C."/>
            <person name="Severino R."/>
            <person name="Roxo I."/>
            <person name="Egas C."/>
            <person name="Da Costa M.S."/>
        </authorList>
    </citation>
    <scope>NUCLEOTIDE SEQUENCE [LARGE SCALE GENOMIC DNA]</scope>
    <source>
        <strain evidence="5 6">S20-91</strain>
    </source>
</reference>
<dbReference type="SMART" id="SM00471">
    <property type="entry name" value="HDc"/>
    <property type="match status" value="1"/>
</dbReference>
<feature type="domain" description="HD" evidence="3">
    <location>
        <begin position="197"/>
        <end position="320"/>
    </location>
</feature>
<dbReference type="InterPro" id="IPR003607">
    <property type="entry name" value="HD/PDEase_dom"/>
</dbReference>